<comment type="caution">
    <text evidence="1">The sequence shown here is derived from an EMBL/GenBank/DDBJ whole genome shotgun (WGS) entry which is preliminary data.</text>
</comment>
<dbReference type="Proteomes" id="UP000197269">
    <property type="component" value="Unassembled WGS sequence"/>
</dbReference>
<gene>
    <name evidence="1" type="ORF">B5E41_28965</name>
</gene>
<proteinExistence type="predicted"/>
<sequence length="49" mass="5061">MSGGMVARGPANGTAVDLSLPVFPIGESAVTLIGHVRAHMTPQVMRRSS</sequence>
<accession>A0A246DNU6</accession>
<reference evidence="1 2" key="1">
    <citation type="submission" date="2017-03" db="EMBL/GenBank/DDBJ databases">
        <title>Genome of strain Rhizobium sp. CNPSo 668.</title>
        <authorList>
            <person name="Ribeiro R."/>
        </authorList>
    </citation>
    <scope>NUCLEOTIDE SEQUENCE [LARGE SCALE GENOMIC DNA]</scope>
    <source>
        <strain evidence="1 2">CNPSo 668</strain>
    </source>
</reference>
<evidence type="ECO:0000313" key="1">
    <source>
        <dbReference type="EMBL" id="OWO90027.1"/>
    </source>
</evidence>
<dbReference type="EMBL" id="MXPU01000031">
    <property type="protein sequence ID" value="OWO90027.1"/>
    <property type="molecule type" value="Genomic_DNA"/>
</dbReference>
<dbReference type="AlphaFoldDB" id="A0A246DNU6"/>
<evidence type="ECO:0000313" key="2">
    <source>
        <dbReference type="Proteomes" id="UP000197269"/>
    </source>
</evidence>
<protein>
    <submittedName>
        <fullName evidence="1">Uncharacterized protein</fullName>
    </submittedName>
</protein>
<name>A0A246DNU6_9HYPH</name>
<organism evidence="1 2">
    <name type="scientific">Rhizobium esperanzae</name>
    <dbReference type="NCBI Taxonomy" id="1967781"/>
    <lineage>
        <taxon>Bacteria</taxon>
        <taxon>Pseudomonadati</taxon>
        <taxon>Pseudomonadota</taxon>
        <taxon>Alphaproteobacteria</taxon>
        <taxon>Hyphomicrobiales</taxon>
        <taxon>Rhizobiaceae</taxon>
        <taxon>Rhizobium/Agrobacterium group</taxon>
        <taxon>Rhizobium</taxon>
    </lineage>
</organism>